<dbReference type="EMBL" id="DTMF01000285">
    <property type="protein sequence ID" value="HGF35013.1"/>
    <property type="molecule type" value="Genomic_DNA"/>
</dbReference>
<proteinExistence type="predicted"/>
<evidence type="ECO:0000313" key="1">
    <source>
        <dbReference type="EMBL" id="HGF35013.1"/>
    </source>
</evidence>
<organism evidence="1">
    <name type="scientific">Desulfobacca acetoxidans</name>
    <dbReference type="NCBI Taxonomy" id="60893"/>
    <lineage>
        <taxon>Bacteria</taxon>
        <taxon>Pseudomonadati</taxon>
        <taxon>Thermodesulfobacteriota</taxon>
        <taxon>Desulfobaccia</taxon>
        <taxon>Desulfobaccales</taxon>
        <taxon>Desulfobaccaceae</taxon>
        <taxon>Desulfobacca</taxon>
    </lineage>
</organism>
<dbReference type="AlphaFoldDB" id="A0A7C3ZBS8"/>
<name>A0A7C3ZBS8_9BACT</name>
<reference evidence="1" key="1">
    <citation type="journal article" date="2020" name="mSystems">
        <title>Genome- and Community-Level Interaction Insights into Carbon Utilization and Element Cycling Functions of Hydrothermarchaeota in Hydrothermal Sediment.</title>
        <authorList>
            <person name="Zhou Z."/>
            <person name="Liu Y."/>
            <person name="Xu W."/>
            <person name="Pan J."/>
            <person name="Luo Z.H."/>
            <person name="Li M."/>
        </authorList>
    </citation>
    <scope>NUCLEOTIDE SEQUENCE [LARGE SCALE GENOMIC DNA]</scope>
    <source>
        <strain evidence="1">SpSt-897</strain>
    </source>
</reference>
<sequence>MKAKEFTWHGEKDRLLQVCRPCSCGCDDRGGRPGVGYLTGSDEEGNGFTVWIESEEVFQRLEKLLALE</sequence>
<protein>
    <submittedName>
        <fullName evidence="1">Uncharacterized protein</fullName>
    </submittedName>
</protein>
<gene>
    <name evidence="1" type="ORF">ENW96_11635</name>
</gene>
<comment type="caution">
    <text evidence="1">The sequence shown here is derived from an EMBL/GenBank/DDBJ whole genome shotgun (WGS) entry which is preliminary data.</text>
</comment>
<accession>A0A7C3ZBS8</accession>